<dbReference type="InterPro" id="IPR007627">
    <property type="entry name" value="RNA_pol_sigma70_r2"/>
</dbReference>
<evidence type="ECO:0000256" key="2">
    <source>
        <dbReference type="ARBA" id="ARBA00023015"/>
    </source>
</evidence>
<dbReference type="GeneID" id="35804114"/>
<dbReference type="GO" id="GO:0006950">
    <property type="term" value="P:response to stress"/>
    <property type="evidence" value="ECO:0007669"/>
    <property type="project" value="UniProtKB-ARBA"/>
</dbReference>
<dbReference type="Proteomes" id="UP000002145">
    <property type="component" value="Chromosome"/>
</dbReference>
<sequence>MLLIKLSFVLFLYKGVDKLLDESTLISNTLNGDIQSFALLVQAYQGQLYNFIYKMTKSKEDTEDILQDVFVKVYNNLYKYNNNYRFSTWIYSITLNTIKSSLKKKKLRPSGCNIDDFIEEIPSFDDSPELLIEVKEHYKEIIEIIDSLKEKQKTAFILRYIRDFSYKEIGKIMGISQEAAKMKVHRAKSILAKKIAGMRKEGDFE</sequence>
<dbReference type="InterPro" id="IPR013249">
    <property type="entry name" value="RNA_pol_sigma70_r4_t2"/>
</dbReference>
<dbReference type="Gene3D" id="1.10.1740.10">
    <property type="match status" value="1"/>
</dbReference>
<name>A3DFH0_ACET2</name>
<dbReference type="Gene3D" id="1.10.10.10">
    <property type="entry name" value="Winged helix-like DNA-binding domain superfamily/Winged helix DNA-binding domain"/>
    <property type="match status" value="1"/>
</dbReference>
<accession>A3DFH0</accession>
<dbReference type="EMBL" id="CP000568">
    <property type="protein sequence ID" value="ABN52699.1"/>
    <property type="molecule type" value="Genomic_DNA"/>
</dbReference>
<evidence type="ECO:0000256" key="6">
    <source>
        <dbReference type="RuleBase" id="RU000716"/>
    </source>
</evidence>
<keyword evidence="5 6" id="KW-0804">Transcription</keyword>
<keyword evidence="3 6" id="KW-0731">Sigma factor</keyword>
<dbReference type="Pfam" id="PF04542">
    <property type="entry name" value="Sigma70_r2"/>
    <property type="match status" value="1"/>
</dbReference>
<evidence type="ECO:0000256" key="3">
    <source>
        <dbReference type="ARBA" id="ARBA00023082"/>
    </source>
</evidence>
<dbReference type="InterPro" id="IPR013324">
    <property type="entry name" value="RNA_pol_sigma_r3/r4-like"/>
</dbReference>
<reference evidence="10" key="1">
    <citation type="submission" date="2007-02" db="EMBL/GenBank/DDBJ databases">
        <title>Complete sequence of Clostridium thermocellum ATCC 27405.</title>
        <authorList>
            <consortium name="US DOE Joint Genome Institute"/>
            <person name="Copeland A."/>
            <person name="Lucas S."/>
            <person name="Lapidus A."/>
            <person name="Barry K."/>
            <person name="Detter J.C."/>
            <person name="Glavina del Rio T."/>
            <person name="Hammon N."/>
            <person name="Israni S."/>
            <person name="Dalin E."/>
            <person name="Tice H."/>
            <person name="Pitluck S."/>
            <person name="Chertkov O."/>
            <person name="Brettin T."/>
            <person name="Bruce D."/>
            <person name="Han C."/>
            <person name="Tapia R."/>
            <person name="Gilna P."/>
            <person name="Schmutz J."/>
            <person name="Larimer F."/>
            <person name="Land M."/>
            <person name="Hauser L."/>
            <person name="Kyrpides N."/>
            <person name="Mikhailova N."/>
            <person name="Wu J.H.D."/>
            <person name="Newcomb M."/>
            <person name="Richardson P."/>
        </authorList>
    </citation>
    <scope>NUCLEOTIDE SEQUENCE [LARGE SCALE GENOMIC DNA]</scope>
    <source>
        <strain evidence="10">ATCC 27405 / DSM 1237 / JCM 9322 / NBRC 103400 / NCIMB 10682 / NRRL B-4536 / VPI 7372</strain>
    </source>
</reference>
<dbReference type="NCBIfam" id="TIGR02937">
    <property type="entry name" value="sigma70-ECF"/>
    <property type="match status" value="1"/>
</dbReference>
<evidence type="ECO:0000313" key="10">
    <source>
        <dbReference type="Proteomes" id="UP000002145"/>
    </source>
</evidence>
<dbReference type="OrthoDB" id="1706725at2"/>
<evidence type="ECO:0000259" key="7">
    <source>
        <dbReference type="Pfam" id="PF04542"/>
    </source>
</evidence>
<dbReference type="KEGG" id="cth:Cthe_1470"/>
<evidence type="ECO:0000256" key="5">
    <source>
        <dbReference type="ARBA" id="ARBA00023163"/>
    </source>
</evidence>
<dbReference type="GO" id="GO:0016987">
    <property type="term" value="F:sigma factor activity"/>
    <property type="evidence" value="ECO:0007669"/>
    <property type="project" value="UniProtKB-KW"/>
</dbReference>
<keyword evidence="10" id="KW-1185">Reference proteome</keyword>
<dbReference type="GO" id="GO:0003677">
    <property type="term" value="F:DNA binding"/>
    <property type="evidence" value="ECO:0007669"/>
    <property type="project" value="UniProtKB-KW"/>
</dbReference>
<dbReference type="PROSITE" id="PS01063">
    <property type="entry name" value="SIGMA70_ECF"/>
    <property type="match status" value="1"/>
</dbReference>
<dbReference type="CDD" id="cd06171">
    <property type="entry name" value="Sigma70_r4"/>
    <property type="match status" value="1"/>
</dbReference>
<dbReference type="InterPro" id="IPR039425">
    <property type="entry name" value="RNA_pol_sigma-70-like"/>
</dbReference>
<dbReference type="STRING" id="203119.Cthe_1470"/>
<evidence type="ECO:0000313" key="9">
    <source>
        <dbReference type="EMBL" id="ABN52699.1"/>
    </source>
</evidence>
<proteinExistence type="inferred from homology"/>
<feature type="domain" description="RNA polymerase sigma factor 70 region 4 type 2" evidence="8">
    <location>
        <begin position="140"/>
        <end position="189"/>
    </location>
</feature>
<dbReference type="eggNOG" id="COG1595">
    <property type="taxonomic scope" value="Bacteria"/>
</dbReference>
<dbReference type="RefSeq" id="WP_003517830.1">
    <property type="nucleotide sequence ID" value="NC_009012.1"/>
</dbReference>
<dbReference type="PANTHER" id="PTHR43133">
    <property type="entry name" value="RNA POLYMERASE ECF-TYPE SIGMA FACTO"/>
    <property type="match status" value="1"/>
</dbReference>
<reference evidence="9 10" key="2">
    <citation type="journal article" date="2013" name="Biotechnol. Biofuels">
        <title>Global transcriptome analysis of Clostridium thermocellum ATCC 27405 during growth on dilute acid pretreated Populus and switchgrass.</title>
        <authorList>
            <person name="Wilson C.M."/>
            <person name="Rodriguez M.Jr."/>
            <person name="Johnson C.M."/>
            <person name="Martin S.L."/>
            <person name="Chu T.M."/>
            <person name="Wolfinger R.D."/>
            <person name="Hauser L.J."/>
            <person name="Land M.L."/>
            <person name="Klingeman D.M."/>
            <person name="Syed M.H."/>
            <person name="Ragauskas A.J."/>
            <person name="Tschaplinski T.J."/>
            <person name="Mielenz J.R."/>
            <person name="Brown S.D."/>
        </authorList>
    </citation>
    <scope>NUCLEOTIDE SEQUENCE [LARGE SCALE GENOMIC DNA]</scope>
    <source>
        <strain evidence="10">ATCC 27405 / DSM 1237 / JCM 9322 / NBRC 103400 / NCIMB 10682 / NRRL B-4536 / VPI 7372</strain>
    </source>
</reference>
<dbReference type="GO" id="GO:0006352">
    <property type="term" value="P:DNA-templated transcription initiation"/>
    <property type="evidence" value="ECO:0007669"/>
    <property type="project" value="InterPro"/>
</dbReference>
<dbReference type="InterPro" id="IPR014284">
    <property type="entry name" value="RNA_pol_sigma-70_dom"/>
</dbReference>
<evidence type="ECO:0000256" key="4">
    <source>
        <dbReference type="ARBA" id="ARBA00023125"/>
    </source>
</evidence>
<dbReference type="HOGENOM" id="CLU_047691_3_0_9"/>
<evidence type="ECO:0000256" key="1">
    <source>
        <dbReference type="ARBA" id="ARBA00010641"/>
    </source>
</evidence>
<dbReference type="PANTHER" id="PTHR43133:SF51">
    <property type="entry name" value="RNA POLYMERASE SIGMA FACTOR"/>
    <property type="match status" value="1"/>
</dbReference>
<dbReference type="Pfam" id="PF08281">
    <property type="entry name" value="Sigma70_r4_2"/>
    <property type="match status" value="1"/>
</dbReference>
<feature type="domain" description="RNA polymerase sigma-70 region 2" evidence="7">
    <location>
        <begin position="40"/>
        <end position="106"/>
    </location>
</feature>
<dbReference type="InterPro" id="IPR036388">
    <property type="entry name" value="WH-like_DNA-bd_sf"/>
</dbReference>
<keyword evidence="2 6" id="KW-0805">Transcription regulation</keyword>
<dbReference type="SUPFAM" id="SSF88946">
    <property type="entry name" value="Sigma2 domain of RNA polymerase sigma factors"/>
    <property type="match status" value="1"/>
</dbReference>
<organism evidence="9 10">
    <name type="scientific">Acetivibrio thermocellus (strain ATCC 27405 / DSM 1237 / JCM 9322 / NBRC 103400 / NCIMB 10682 / NRRL B-4536 / VPI 7372)</name>
    <name type="common">Clostridium thermocellum</name>
    <dbReference type="NCBI Taxonomy" id="203119"/>
    <lineage>
        <taxon>Bacteria</taxon>
        <taxon>Bacillati</taxon>
        <taxon>Bacillota</taxon>
        <taxon>Clostridia</taxon>
        <taxon>Eubacteriales</taxon>
        <taxon>Oscillospiraceae</taxon>
        <taxon>Acetivibrio</taxon>
    </lineage>
</organism>
<protein>
    <recommendedName>
        <fullName evidence="6">RNA polymerase sigma factor</fullName>
    </recommendedName>
</protein>
<dbReference type="SUPFAM" id="SSF88659">
    <property type="entry name" value="Sigma3 and sigma4 domains of RNA polymerase sigma factors"/>
    <property type="match status" value="1"/>
</dbReference>
<dbReference type="InterPro" id="IPR013325">
    <property type="entry name" value="RNA_pol_sigma_r2"/>
</dbReference>
<comment type="similarity">
    <text evidence="1 6">Belongs to the sigma-70 factor family. ECF subfamily.</text>
</comment>
<gene>
    <name evidence="9" type="ordered locus">Cthe_1470</name>
</gene>
<dbReference type="AlphaFoldDB" id="A3DFH0"/>
<evidence type="ECO:0000259" key="8">
    <source>
        <dbReference type="Pfam" id="PF08281"/>
    </source>
</evidence>
<dbReference type="InterPro" id="IPR000838">
    <property type="entry name" value="RNA_pol_sigma70_ECF_CS"/>
</dbReference>
<keyword evidence="4 6" id="KW-0238">DNA-binding</keyword>